<organism evidence="15 16">
    <name type="scientific">Anseongella ginsenosidimutans</name>
    <dbReference type="NCBI Taxonomy" id="496056"/>
    <lineage>
        <taxon>Bacteria</taxon>
        <taxon>Pseudomonadati</taxon>
        <taxon>Bacteroidota</taxon>
        <taxon>Sphingobacteriia</taxon>
        <taxon>Sphingobacteriales</taxon>
        <taxon>Sphingobacteriaceae</taxon>
        <taxon>Anseongella</taxon>
    </lineage>
</organism>
<dbReference type="GO" id="GO:0005886">
    <property type="term" value="C:plasma membrane"/>
    <property type="evidence" value="ECO:0007669"/>
    <property type="project" value="UniProtKB-SubCell"/>
</dbReference>
<dbReference type="Gene3D" id="2.20.200.10">
    <property type="entry name" value="Outer membrane efflux proteins (OEP)"/>
    <property type="match status" value="1"/>
</dbReference>
<feature type="domain" description="SSD" evidence="14">
    <location>
        <begin position="368"/>
        <end position="493"/>
    </location>
</feature>
<feature type="region of interest" description="Disordered" evidence="12">
    <location>
        <begin position="1088"/>
        <end position="1107"/>
    </location>
</feature>
<keyword evidence="7 10" id="KW-0812">Transmembrane</keyword>
<dbReference type="GO" id="GO:0042910">
    <property type="term" value="F:xenobiotic transmembrane transporter activity"/>
    <property type="evidence" value="ECO:0007669"/>
    <property type="project" value="TreeGrafter"/>
</dbReference>
<feature type="transmembrane region" description="Helical" evidence="13">
    <location>
        <begin position="436"/>
        <end position="456"/>
    </location>
</feature>
<feature type="transmembrane region" description="Helical" evidence="13">
    <location>
        <begin position="544"/>
        <end position="561"/>
    </location>
</feature>
<dbReference type="FunFam" id="1.20.1640.10:FF:000001">
    <property type="entry name" value="Efflux pump membrane transporter"/>
    <property type="match status" value="1"/>
</dbReference>
<dbReference type="SUPFAM" id="SSF56954">
    <property type="entry name" value="Outer membrane efflux proteins (OEP)"/>
    <property type="match status" value="1"/>
</dbReference>
<dbReference type="InterPro" id="IPR000731">
    <property type="entry name" value="SSD"/>
</dbReference>
<dbReference type="InterPro" id="IPR010131">
    <property type="entry name" value="MdtP/NodT-like"/>
</dbReference>
<dbReference type="GO" id="GO:0009636">
    <property type="term" value="P:response to toxic substance"/>
    <property type="evidence" value="ECO:0007669"/>
    <property type="project" value="UniProtKB-ARBA"/>
</dbReference>
<accession>A0A4R3KUJ6</accession>
<evidence type="ECO:0000256" key="12">
    <source>
        <dbReference type="SAM" id="MobiDB-lite"/>
    </source>
</evidence>
<evidence type="ECO:0000256" key="8">
    <source>
        <dbReference type="ARBA" id="ARBA00022989"/>
    </source>
</evidence>
<dbReference type="Gene3D" id="3.30.70.1440">
    <property type="entry name" value="Multidrug efflux transporter AcrB pore domain"/>
    <property type="match status" value="1"/>
</dbReference>
<dbReference type="Pfam" id="PF02321">
    <property type="entry name" value="OEP"/>
    <property type="match status" value="2"/>
</dbReference>
<dbReference type="NCBIfam" id="TIGR00915">
    <property type="entry name" value="2A0602"/>
    <property type="match status" value="1"/>
</dbReference>
<feature type="transmembrane region" description="Helical" evidence="13">
    <location>
        <begin position="900"/>
        <end position="924"/>
    </location>
</feature>
<evidence type="ECO:0000259" key="14">
    <source>
        <dbReference type="PROSITE" id="PS50156"/>
    </source>
</evidence>
<dbReference type="PROSITE" id="PS50156">
    <property type="entry name" value="SSD"/>
    <property type="match status" value="1"/>
</dbReference>
<evidence type="ECO:0000256" key="2">
    <source>
        <dbReference type="ARBA" id="ARBA00007613"/>
    </source>
</evidence>
<keyword evidence="10" id="KW-1134">Transmembrane beta strand</keyword>
<feature type="transmembrane region" description="Helical" evidence="13">
    <location>
        <begin position="874"/>
        <end position="893"/>
    </location>
</feature>
<dbReference type="PANTHER" id="PTHR32063:SF9">
    <property type="entry name" value="SIMILAR TO MULTIDRUG RESISTANCE PROTEIN MEXB"/>
    <property type="match status" value="1"/>
</dbReference>
<dbReference type="GO" id="GO:0015562">
    <property type="term" value="F:efflux transmembrane transporter activity"/>
    <property type="evidence" value="ECO:0007669"/>
    <property type="project" value="InterPro"/>
</dbReference>
<keyword evidence="5" id="KW-1003">Cell membrane</keyword>
<keyword evidence="10" id="KW-0564">Palmitate</keyword>
<feature type="transmembrane region" description="Helical" evidence="13">
    <location>
        <begin position="364"/>
        <end position="384"/>
    </location>
</feature>
<evidence type="ECO:0000256" key="4">
    <source>
        <dbReference type="ARBA" id="ARBA00022448"/>
    </source>
</evidence>
<keyword evidence="9 10" id="KW-0472">Membrane</keyword>
<evidence type="ECO:0000256" key="6">
    <source>
        <dbReference type="ARBA" id="ARBA00022519"/>
    </source>
</evidence>
<dbReference type="Gene3D" id="3.30.70.1430">
    <property type="entry name" value="Multidrug efflux transporter AcrB pore domain"/>
    <property type="match status" value="2"/>
</dbReference>
<dbReference type="FunFam" id="3.30.70.1430:FF:000001">
    <property type="entry name" value="Efflux pump membrane transporter"/>
    <property type="match status" value="1"/>
</dbReference>
<evidence type="ECO:0000256" key="3">
    <source>
        <dbReference type="ARBA" id="ARBA00010942"/>
    </source>
</evidence>
<dbReference type="SUPFAM" id="SSF82714">
    <property type="entry name" value="Multidrug efflux transporter AcrB TolC docking domain, DN and DC subdomains"/>
    <property type="match status" value="2"/>
</dbReference>
<comment type="caution">
    <text evidence="15">The sequence shown here is derived from an EMBL/GenBank/DDBJ whole genome shotgun (WGS) entry which is preliminary data.</text>
</comment>
<feature type="transmembrane region" description="Helical" evidence="13">
    <location>
        <begin position="1014"/>
        <end position="1036"/>
    </location>
</feature>
<feature type="transmembrane region" description="Helical" evidence="13">
    <location>
        <begin position="1057"/>
        <end position="1075"/>
    </location>
</feature>
<dbReference type="PRINTS" id="PR00702">
    <property type="entry name" value="ACRIFLAVINRP"/>
</dbReference>
<dbReference type="Pfam" id="PF00873">
    <property type="entry name" value="ACR_tran"/>
    <property type="match status" value="1"/>
</dbReference>
<dbReference type="Proteomes" id="UP000295807">
    <property type="component" value="Unassembled WGS sequence"/>
</dbReference>
<evidence type="ECO:0000256" key="9">
    <source>
        <dbReference type="ARBA" id="ARBA00023136"/>
    </source>
</evidence>
<dbReference type="InterPro" id="IPR027463">
    <property type="entry name" value="AcrB_DN_DC_subdom"/>
</dbReference>
<dbReference type="Gene3D" id="1.20.1600.10">
    <property type="entry name" value="Outer membrane efflux proteins (OEP)"/>
    <property type="match status" value="1"/>
</dbReference>
<keyword evidence="4" id="KW-0813">Transport</keyword>
<keyword evidence="6" id="KW-0997">Cell inner membrane</keyword>
<feature type="transmembrane region" description="Helical" evidence="13">
    <location>
        <begin position="468"/>
        <end position="495"/>
    </location>
</feature>
<dbReference type="Gene3D" id="3.30.70.1320">
    <property type="entry name" value="Multidrug efflux transporter AcrB pore domain like"/>
    <property type="match status" value="1"/>
</dbReference>
<evidence type="ECO:0000256" key="1">
    <source>
        <dbReference type="ARBA" id="ARBA00004429"/>
    </source>
</evidence>
<comment type="similarity">
    <text evidence="2 10">Belongs to the outer membrane factor (OMF) (TC 1.B.17) family.</text>
</comment>
<gene>
    <name evidence="15" type="ORF">EDD80_102280</name>
</gene>
<keyword evidence="8 13" id="KW-1133">Transmembrane helix</keyword>
<feature type="transmembrane region" description="Helical" evidence="13">
    <location>
        <begin position="390"/>
        <end position="415"/>
    </location>
</feature>
<evidence type="ECO:0000256" key="7">
    <source>
        <dbReference type="ARBA" id="ARBA00022692"/>
    </source>
</evidence>
<proteinExistence type="inferred from homology"/>
<feature type="transmembrane region" description="Helical" evidence="13">
    <location>
        <begin position="930"/>
        <end position="955"/>
    </location>
</feature>
<feature type="transmembrane region" description="Helical" evidence="13">
    <location>
        <begin position="976"/>
        <end position="994"/>
    </location>
</feature>
<dbReference type="EMBL" id="SMAD01000002">
    <property type="protein sequence ID" value="TCS89087.1"/>
    <property type="molecule type" value="Genomic_DNA"/>
</dbReference>
<evidence type="ECO:0000313" key="15">
    <source>
        <dbReference type="EMBL" id="TCS89087.1"/>
    </source>
</evidence>
<dbReference type="OrthoDB" id="9758234at2"/>
<dbReference type="NCBIfam" id="TIGR01845">
    <property type="entry name" value="outer_NodT"/>
    <property type="match status" value="1"/>
</dbReference>
<dbReference type="InterPro" id="IPR004764">
    <property type="entry name" value="MdtF-like"/>
</dbReference>
<dbReference type="InterPro" id="IPR001036">
    <property type="entry name" value="Acrflvin-R"/>
</dbReference>
<dbReference type="SUPFAM" id="SSF82866">
    <property type="entry name" value="Multidrug efflux transporter AcrB transmembrane domain"/>
    <property type="match status" value="2"/>
</dbReference>
<comment type="similarity">
    <text evidence="3">Belongs to the resistance-nodulation-cell division (RND) (TC 2.A.6) family.</text>
</comment>
<feature type="coiled-coil region" evidence="11">
    <location>
        <begin position="1420"/>
        <end position="1479"/>
    </location>
</feature>
<dbReference type="Gene3D" id="1.20.1640.10">
    <property type="entry name" value="Multidrug efflux transporter AcrB transmembrane domain"/>
    <property type="match status" value="2"/>
</dbReference>
<keyword evidence="11" id="KW-0175">Coiled coil</keyword>
<keyword evidence="10 15" id="KW-0449">Lipoprotein</keyword>
<dbReference type="Gene3D" id="3.30.2090.10">
    <property type="entry name" value="Multidrug efflux transporter AcrB TolC docking domain, DN and DC subdomains"/>
    <property type="match status" value="2"/>
</dbReference>
<evidence type="ECO:0000256" key="10">
    <source>
        <dbReference type="RuleBase" id="RU362097"/>
    </source>
</evidence>
<name>A0A4R3KUJ6_9SPHI</name>
<evidence type="ECO:0000256" key="11">
    <source>
        <dbReference type="SAM" id="Coils"/>
    </source>
</evidence>
<sequence length="1532" mass="167976">MLKIFIERPVLSTVMAIILVILGIISITRLPISQFPDIAPPTVVVTATYPGANAEVVARSVATPIEEAVNGVEGMTYMTSNSSNDGTMTLNVFFEQGTDPDVAAVNVQNRVSKASNKIPQEVIEAGISTQKQQNSFLMFVALTSQDSLYDETFIQNYIKINLIPRMQRIRGVAEVQPFGSREYSMRIWLKPDRLAAYGLSPQEVIRAIDGQNREAAPGRFGQGSEEVFEYVLKYKGKLNEPKDYENIIVKANNDGSVIRVKDLARVSFGSFSYAANSRLNGGPTSGIALLQTAGSNANEILIEAENQIKEFSETLPAGIEPVIMFNAKDFLDESISQVNHTLVEAFILVFVVVFIFLQGFRATLIPAIAVPVAIIGTFFFLQVFGFSINLLTLFALVLAIGIVVDDAIVVVEAVHSKMERTGLPARDATLESMKEISGAIVSITLVMAAVFVPVTFMQGPVGVFYKQFAFTLAIAILISAFNALTLSPALCALFLDTGETGHGEEAAGKKQGFIKRFFNAFNIAFNAITSKYLASLRFLFRRKWVALSGLALVTAVTFMMLRNTPTGFIPTEDQGFVLYAVNTPPGSSLERTHKAMEQIEEIVSKEAFTKNHYQVDGLNFISNAQAAPYGAGFIRTKDKEDRGPIKDYEAIAASLTQKVAQQVKGAQAVFFTFPTVSGFGNVDGFEFMLQDRGNGNMQHLDTTAQRFIGALMQREEIAFAFTTFAANNPQYEIVVDEKRTKQLGVNVSDLLETLQIYFGSAFISDFNRFGKFYRVIAQADVEYRSDPSSLDDIYVKNKDGEMVAVNAMVTLDQVYGPETVTRNNLYNAVTINGKPAPGYSTGDAITAIEETAAQVLPRSFGYEWTGMTREEKKAGSQTIIIFIMSLVFIYFLLSAQYESYILPLAVVLTIPLGVFGVMLFINLMGIDNNIYVQVALIMLIGLLAKNAILIVEYAVQRRKAGRSIVASALEASRLRFRPILMTSLAFIVGMIPLLRASGGSALGNHSIGAGAVGGMLTGVVLGVFIIPVLYIIFQYLQEKSFRPKRAKAQAAPRRIPALRQGVTIILLIVLPALLYSCSVKREYQRPETELPGQFRTGSESGQTTPNTDSAGIARLEWKAFFTDSALQLLIDSVLSRNYDMQTAFNTVRLNAEFLKQARVAWLPTLNAGVQASTSRLSQNSLNGLNLAEATGSKHMEDYLAGLDLSWEIDIWNKTGLGKKAALANYLQSEAAVTWLKTRLIASTASAYYQLLTLHEQLTIAQRNLGLQDSTLRIMRLQHEAGQVSLLAVQQAEVQKETTAALIPELEQALMIQENALSILMAEEPQAIAVKSEPVEFSIPEELSAGVPAALLSYRPDVRASEYALQAADAEVGISQANRYPSLSITASGGLNAFKASSWFTTPASLFGTVAGNLVQPVFNHRRLKTEYEAAKIRRENAVIEFRSNVLQAVGEVSDALVQLTKLEEQIDRAQTRKTILEKAIPNARLLFNSGMATYLEVITAQQNALQNELSLTSLKRQRINAYILLYRSLGGA</sequence>
<keyword evidence="16" id="KW-1185">Reference proteome</keyword>
<evidence type="ECO:0000313" key="16">
    <source>
        <dbReference type="Proteomes" id="UP000295807"/>
    </source>
</evidence>
<dbReference type="RefSeq" id="WP_132128176.1">
    <property type="nucleotide sequence ID" value="NZ_SMAD01000002.1"/>
</dbReference>
<evidence type="ECO:0000256" key="13">
    <source>
        <dbReference type="SAM" id="Phobius"/>
    </source>
</evidence>
<feature type="transmembrane region" description="Helical" evidence="13">
    <location>
        <begin position="338"/>
        <end position="357"/>
    </location>
</feature>
<reference evidence="15 16" key="1">
    <citation type="submission" date="2019-03" db="EMBL/GenBank/DDBJ databases">
        <title>Genomic Encyclopedia of Type Strains, Phase IV (KMG-IV): sequencing the most valuable type-strain genomes for metagenomic binning, comparative biology and taxonomic classification.</title>
        <authorList>
            <person name="Goeker M."/>
        </authorList>
    </citation>
    <scope>NUCLEOTIDE SEQUENCE [LARGE SCALE GENOMIC DNA]</scope>
    <source>
        <strain evidence="15 16">DSM 21100</strain>
    </source>
</reference>
<dbReference type="InterPro" id="IPR003423">
    <property type="entry name" value="OMP_efflux"/>
</dbReference>
<dbReference type="PANTHER" id="PTHR32063">
    <property type="match status" value="1"/>
</dbReference>
<evidence type="ECO:0000256" key="5">
    <source>
        <dbReference type="ARBA" id="ARBA00022475"/>
    </source>
</evidence>
<feature type="transmembrane region" description="Helical" evidence="13">
    <location>
        <begin position="12"/>
        <end position="32"/>
    </location>
</feature>
<dbReference type="SUPFAM" id="SSF82693">
    <property type="entry name" value="Multidrug efflux transporter AcrB pore domain, PN1, PN2, PC1 and PC2 subdomains"/>
    <property type="match status" value="4"/>
</dbReference>
<protein>
    <submittedName>
        <fullName evidence="15">Hydrophobe/amphiphile efflux-1 (HAE1) family protein/NodT family efflux transporter outer membrane factor (OMF) lipoprotein</fullName>
    </submittedName>
</protein>
<comment type="subcellular location">
    <subcellularLocation>
        <location evidence="1">Cell inner membrane</location>
        <topology evidence="1">Multi-pass membrane protein</topology>
    </subcellularLocation>
    <subcellularLocation>
        <location evidence="10">Cell membrane</location>
        <topology evidence="10">Lipid-anchor</topology>
    </subcellularLocation>
</comment>
<feature type="compositionally biased region" description="Polar residues" evidence="12">
    <location>
        <begin position="1095"/>
        <end position="1107"/>
    </location>
</feature>